<keyword evidence="4" id="KW-0460">Magnesium</keyword>
<dbReference type="CDD" id="cd03316">
    <property type="entry name" value="MR_like"/>
    <property type="match status" value="1"/>
</dbReference>
<evidence type="ECO:0000313" key="9">
    <source>
        <dbReference type="EMBL" id="CTQ47543.1"/>
    </source>
</evidence>
<gene>
    <name evidence="9" type="ORF">LAL4801_06005</name>
</gene>
<dbReference type="NCBIfam" id="NF043002">
    <property type="entry name" value="HProlDhtase"/>
    <property type="match status" value="1"/>
</dbReference>
<evidence type="ECO:0000256" key="1">
    <source>
        <dbReference type="ARBA" id="ARBA00001946"/>
    </source>
</evidence>
<dbReference type="SUPFAM" id="SSF54826">
    <property type="entry name" value="Enolase N-terminal domain-like"/>
    <property type="match status" value="1"/>
</dbReference>
<evidence type="ECO:0000313" key="10">
    <source>
        <dbReference type="Proteomes" id="UP000048926"/>
    </source>
</evidence>
<evidence type="ECO:0000256" key="7">
    <source>
        <dbReference type="ARBA" id="ARBA00067346"/>
    </source>
</evidence>
<dbReference type="InterPro" id="IPR036849">
    <property type="entry name" value="Enolase-like_C_sf"/>
</dbReference>
<dbReference type="InterPro" id="IPR013342">
    <property type="entry name" value="Mandelate_racemase_C"/>
</dbReference>
<dbReference type="Gene3D" id="3.30.390.10">
    <property type="entry name" value="Enolase-like, N-terminal domain"/>
    <property type="match status" value="1"/>
</dbReference>
<dbReference type="PANTHER" id="PTHR48080">
    <property type="entry name" value="D-GALACTONATE DEHYDRATASE-RELATED"/>
    <property type="match status" value="1"/>
</dbReference>
<dbReference type="FunFam" id="3.30.390.10:FF:000009">
    <property type="entry name" value="Hydrophobic dipeptide epimerase"/>
    <property type="match status" value="1"/>
</dbReference>
<keyword evidence="9" id="KW-0413">Isomerase</keyword>
<dbReference type="SFLD" id="SFLDG00180">
    <property type="entry name" value="muconate_cycloisomerase"/>
    <property type="match status" value="1"/>
</dbReference>
<evidence type="ECO:0000256" key="4">
    <source>
        <dbReference type="ARBA" id="ARBA00022842"/>
    </source>
</evidence>
<dbReference type="GO" id="GO:0016836">
    <property type="term" value="F:hydro-lyase activity"/>
    <property type="evidence" value="ECO:0007669"/>
    <property type="project" value="InterPro"/>
</dbReference>
<dbReference type="FunFam" id="3.20.20.120:FF:000020">
    <property type="entry name" value="4-hydroxyproline betaine 2-epimerase"/>
    <property type="match status" value="1"/>
</dbReference>
<dbReference type="Gene3D" id="3.20.20.120">
    <property type="entry name" value="Enolase-like C-terminal domain"/>
    <property type="match status" value="1"/>
</dbReference>
<dbReference type="Pfam" id="PF13378">
    <property type="entry name" value="MR_MLE_C"/>
    <property type="match status" value="1"/>
</dbReference>
<dbReference type="GO" id="GO:1901605">
    <property type="term" value="P:alpha-amino acid metabolic process"/>
    <property type="evidence" value="ECO:0007669"/>
    <property type="project" value="UniProtKB-ARBA"/>
</dbReference>
<proteinExistence type="inferred from homology"/>
<dbReference type="AlphaFoldDB" id="A0A0M6YDF6"/>
<dbReference type="EMBL" id="CXST01000008">
    <property type="protein sequence ID" value="CTQ47543.1"/>
    <property type="molecule type" value="Genomic_DNA"/>
</dbReference>
<sequence length="367" mass="39622">MKITAINVFQVDLPLKEGRYSWSNGNFVEVFDSTVVEIETDEGLKGYAECCPLGSAYLPSYALGVRSGLQELAPHLIGKDPLNIGEINRVMDAALRGHPYAKAPIDIACWDLLGKATGQPLYTLLGGAAQGDVVLYRAISQEAPEIMAKKIEGYAAEGYTKFQLKVGGDANDDIDRIHATREVLKKSDLLVADANTGWTRHEAARVVGAVSSLDVYIEQPCLTYEESVSIRRRTALPFVLDEVIDGPNTLVRGISEDAMDCINLKISKVGGLTKAKLMRDLCIAHGIPMTIEDTWGGDIVTAAIAHLARSTPSDFTFSATDFNSYGTVDIAEGAPKRVNGRMTASERPGLGITPIFDALGEPVARYS</sequence>
<dbReference type="EC" id="4.2.1.171" evidence="6"/>
<evidence type="ECO:0000256" key="5">
    <source>
        <dbReference type="ARBA" id="ARBA00051297"/>
    </source>
</evidence>
<dbReference type="Proteomes" id="UP000048926">
    <property type="component" value="Unassembled WGS sequence"/>
</dbReference>
<comment type="catalytic activity">
    <reaction evidence="5">
        <text>cis-3-hydroxy-L-proline = 1-pyrroline-2-carboxylate + H2O</text>
        <dbReference type="Rhea" id="RHEA:47624"/>
        <dbReference type="ChEBI" id="CHEBI:15377"/>
        <dbReference type="ChEBI" id="CHEBI:39785"/>
        <dbReference type="ChEBI" id="CHEBI:60041"/>
        <dbReference type="EC" id="4.2.1.171"/>
    </reaction>
</comment>
<dbReference type="SMART" id="SM00922">
    <property type="entry name" value="MR_MLE"/>
    <property type="match status" value="1"/>
</dbReference>
<comment type="similarity">
    <text evidence="2">Belongs to the mandelate racemase/muconate lactonizing enzyme family.</text>
</comment>
<dbReference type="SUPFAM" id="SSF51604">
    <property type="entry name" value="Enolase C-terminal domain-like"/>
    <property type="match status" value="1"/>
</dbReference>
<dbReference type="InterPro" id="IPR029017">
    <property type="entry name" value="Enolase-like_N"/>
</dbReference>
<dbReference type="OrthoDB" id="9802699at2"/>
<dbReference type="InterPro" id="IPR013341">
    <property type="entry name" value="Mandelate_racemase_N_dom"/>
</dbReference>
<name>A0A0M6YDF6_9HYPH</name>
<protein>
    <recommendedName>
        <fullName evidence="7">Cis-3-hydroxy-L-proline dehydratase</fullName>
        <ecNumber evidence="6">4.2.1.171</ecNumber>
    </recommendedName>
</protein>
<dbReference type="InterPro" id="IPR034593">
    <property type="entry name" value="DgoD-like"/>
</dbReference>
<dbReference type="RefSeq" id="WP_055661562.1">
    <property type="nucleotide sequence ID" value="NZ_CXST01000008.1"/>
</dbReference>
<dbReference type="InterPro" id="IPR034620">
    <property type="entry name" value="Cis-3-h-L-Pro_dehydratase"/>
</dbReference>
<dbReference type="PANTHER" id="PTHR48080:SF3">
    <property type="entry name" value="ENOLASE SUPERFAMILY MEMBER DDB_G0284701"/>
    <property type="match status" value="1"/>
</dbReference>
<dbReference type="STRING" id="187304.B0E33_15405"/>
<feature type="domain" description="Mandelate racemase/muconate lactonizing enzyme C-terminal" evidence="8">
    <location>
        <begin position="144"/>
        <end position="237"/>
    </location>
</feature>
<accession>A0A0M6YDF6</accession>
<dbReference type="Pfam" id="PF02746">
    <property type="entry name" value="MR_MLE_N"/>
    <property type="match status" value="1"/>
</dbReference>
<dbReference type="GO" id="GO:0046872">
    <property type="term" value="F:metal ion binding"/>
    <property type="evidence" value="ECO:0007669"/>
    <property type="project" value="UniProtKB-KW"/>
</dbReference>
<reference evidence="10" key="1">
    <citation type="submission" date="2015-07" db="EMBL/GenBank/DDBJ databases">
        <authorList>
            <person name="Rodrigo-Torres Lidia"/>
            <person name="Arahal R.David."/>
        </authorList>
    </citation>
    <scope>NUCLEOTIDE SEQUENCE [LARGE SCALE GENOMIC DNA]</scope>
    <source>
        <strain evidence="10">CECT 4801</strain>
    </source>
</reference>
<dbReference type="InterPro" id="IPR029065">
    <property type="entry name" value="Enolase_C-like"/>
</dbReference>
<dbReference type="SFLD" id="SFLDF00555">
    <property type="entry name" value="cis-3-hydroxy-L-proline_dehydr"/>
    <property type="match status" value="1"/>
</dbReference>
<dbReference type="SFLD" id="SFLDS00001">
    <property type="entry name" value="Enolase"/>
    <property type="match status" value="1"/>
</dbReference>
<dbReference type="GO" id="GO:0016853">
    <property type="term" value="F:isomerase activity"/>
    <property type="evidence" value="ECO:0007669"/>
    <property type="project" value="UniProtKB-KW"/>
</dbReference>
<evidence type="ECO:0000259" key="8">
    <source>
        <dbReference type="SMART" id="SM00922"/>
    </source>
</evidence>
<evidence type="ECO:0000256" key="3">
    <source>
        <dbReference type="ARBA" id="ARBA00022723"/>
    </source>
</evidence>
<keyword evidence="3" id="KW-0479">Metal-binding</keyword>
<evidence type="ECO:0000256" key="2">
    <source>
        <dbReference type="ARBA" id="ARBA00008031"/>
    </source>
</evidence>
<dbReference type="InterPro" id="IPR054855">
    <property type="entry name" value="HProlDhtase"/>
</dbReference>
<comment type="cofactor">
    <cofactor evidence="1">
        <name>Mg(2+)</name>
        <dbReference type="ChEBI" id="CHEBI:18420"/>
    </cofactor>
</comment>
<keyword evidence="10" id="KW-1185">Reference proteome</keyword>
<evidence type="ECO:0000256" key="6">
    <source>
        <dbReference type="ARBA" id="ARBA00067021"/>
    </source>
</evidence>
<organism evidence="9 10">
    <name type="scientific">Roseibium aggregatum</name>
    <dbReference type="NCBI Taxonomy" id="187304"/>
    <lineage>
        <taxon>Bacteria</taxon>
        <taxon>Pseudomonadati</taxon>
        <taxon>Pseudomonadota</taxon>
        <taxon>Alphaproteobacteria</taxon>
        <taxon>Hyphomicrobiales</taxon>
        <taxon>Stappiaceae</taxon>
        <taxon>Roseibium</taxon>
    </lineage>
</organism>